<dbReference type="AlphaFoldDB" id="A0A7Z7PPE3"/>
<proteinExistence type="predicted"/>
<keyword evidence="1" id="KW-0472">Membrane</keyword>
<keyword evidence="4" id="KW-1185">Reference proteome</keyword>
<gene>
    <name evidence="3" type="ORF">MESINF_1503</name>
</gene>
<dbReference type="InterPro" id="IPR027783">
    <property type="entry name" value="Bacterial_PH-related"/>
</dbReference>
<dbReference type="KEGG" id="minf:MESINF_1503"/>
<feature type="transmembrane region" description="Helical" evidence="1">
    <location>
        <begin position="45"/>
        <end position="63"/>
    </location>
</feature>
<keyword evidence="1" id="KW-0812">Transmembrane</keyword>
<evidence type="ECO:0000256" key="1">
    <source>
        <dbReference type="SAM" id="Phobius"/>
    </source>
</evidence>
<organism evidence="3 4">
    <name type="scientific">Mesotoga infera</name>
    <dbReference type="NCBI Taxonomy" id="1236046"/>
    <lineage>
        <taxon>Bacteria</taxon>
        <taxon>Thermotogati</taxon>
        <taxon>Thermotogota</taxon>
        <taxon>Thermotogae</taxon>
        <taxon>Kosmotogales</taxon>
        <taxon>Kosmotogaceae</taxon>
        <taxon>Mesotoga</taxon>
    </lineage>
</organism>
<evidence type="ECO:0000259" key="2">
    <source>
        <dbReference type="Pfam" id="PF10882"/>
    </source>
</evidence>
<accession>A0A7Z7PPE3</accession>
<dbReference type="EMBL" id="LS974202">
    <property type="protein sequence ID" value="SSC12947.1"/>
    <property type="molecule type" value="Genomic_DNA"/>
</dbReference>
<evidence type="ECO:0000313" key="3">
    <source>
        <dbReference type="EMBL" id="SSC12947.1"/>
    </source>
</evidence>
<feature type="domain" description="Bacterial Pleckstrin homology" evidence="2">
    <location>
        <begin position="67"/>
        <end position="168"/>
    </location>
</feature>
<keyword evidence="1" id="KW-1133">Transmembrane helix</keyword>
<feature type="transmembrane region" description="Helical" evidence="1">
    <location>
        <begin position="12"/>
        <end position="33"/>
    </location>
</feature>
<sequence length="172" mass="19228">MTEAFGFSLPTTVLLLNIGIVSFIGIICLIGYFKTRGWQRIFSTTLTGVLLVVFIFLFIIFPLSNNIRVDDNGVILNALPFGNKTIALNSAEIAGIIDWQESRDFEPTLKTNGASTGSYKVGWFKLRNGSKAFLMTARSKVFVFKSEDIYYLISPDELEKFSQAVFSRSQSL</sequence>
<name>A0A7Z7PPE3_9BACT</name>
<reference evidence="3 4" key="1">
    <citation type="submission" date="2017-01" db="EMBL/GenBank/DDBJ databases">
        <authorList>
            <person name="Erauso G."/>
        </authorList>
    </citation>
    <scope>NUCLEOTIDE SEQUENCE [LARGE SCALE GENOMIC DNA]</scope>
    <source>
        <strain evidence="3">MESINF1</strain>
    </source>
</reference>
<protein>
    <recommendedName>
        <fullName evidence="2">Bacterial Pleckstrin homology domain-containing protein</fullName>
    </recommendedName>
</protein>
<dbReference type="Proteomes" id="UP000250796">
    <property type="component" value="Chromosome MESINF"/>
</dbReference>
<evidence type="ECO:0000313" key="4">
    <source>
        <dbReference type="Proteomes" id="UP000250796"/>
    </source>
</evidence>
<dbReference type="Pfam" id="PF10882">
    <property type="entry name" value="bPH_5"/>
    <property type="match status" value="1"/>
</dbReference>
<dbReference type="RefSeq" id="WP_169699161.1">
    <property type="nucleotide sequence ID" value="NZ_LS974202.1"/>
</dbReference>